<reference evidence="3 4" key="1">
    <citation type="submission" date="2022-06" db="EMBL/GenBank/DDBJ databases">
        <title>Haloarcula sp. a new haloarchaeum isolate from saline soil.</title>
        <authorList>
            <person name="Strakova D."/>
            <person name="Galisteo C."/>
            <person name="Sanchez-Porro C."/>
            <person name="Ventosa A."/>
        </authorList>
    </citation>
    <scope>NUCLEOTIDE SEQUENCE [LARGE SCALE GENOMIC DNA]</scope>
    <source>
        <strain evidence="3 4">S1AR25-5A</strain>
    </source>
</reference>
<dbReference type="Pfam" id="PF09587">
    <property type="entry name" value="PGA_cap"/>
    <property type="match status" value="1"/>
</dbReference>
<protein>
    <submittedName>
        <fullName evidence="3">CapA family protein</fullName>
    </submittedName>
</protein>
<dbReference type="EMBL" id="JAMQOM010000003">
    <property type="protein sequence ID" value="MDS0221686.1"/>
    <property type="molecule type" value="Genomic_DNA"/>
</dbReference>
<dbReference type="Gene3D" id="3.60.21.10">
    <property type="match status" value="1"/>
</dbReference>
<organism evidence="3 4">
    <name type="scientific">Haloarcula terrestris</name>
    <dbReference type="NCBI Taxonomy" id="2950533"/>
    <lineage>
        <taxon>Archaea</taxon>
        <taxon>Methanobacteriati</taxon>
        <taxon>Methanobacteriota</taxon>
        <taxon>Stenosarchaea group</taxon>
        <taxon>Halobacteria</taxon>
        <taxon>Halobacteriales</taxon>
        <taxon>Haloarculaceae</taxon>
        <taxon>Haloarcula</taxon>
    </lineage>
</organism>
<dbReference type="RefSeq" id="WP_310896321.1">
    <property type="nucleotide sequence ID" value="NZ_JAMQOM010000003.1"/>
</dbReference>
<evidence type="ECO:0000259" key="2">
    <source>
        <dbReference type="SMART" id="SM00854"/>
    </source>
</evidence>
<comment type="caution">
    <text evidence="3">The sequence shown here is derived from an EMBL/GenBank/DDBJ whole genome shotgun (WGS) entry which is preliminary data.</text>
</comment>
<comment type="similarity">
    <text evidence="1">Belongs to the CapA family.</text>
</comment>
<dbReference type="InterPro" id="IPR052169">
    <property type="entry name" value="CW_Biosynth-Accessory"/>
</dbReference>
<proteinExistence type="inferred from homology"/>
<accession>A0AAE4EZJ9</accession>
<dbReference type="SUPFAM" id="SSF56300">
    <property type="entry name" value="Metallo-dependent phosphatases"/>
    <property type="match status" value="1"/>
</dbReference>
<dbReference type="Proteomes" id="UP001253439">
    <property type="component" value="Unassembled WGS sequence"/>
</dbReference>
<dbReference type="PANTHER" id="PTHR33393:SF11">
    <property type="entry name" value="POLYGLUTAMINE SYNTHESIS ACCESSORY PROTEIN RV0574C-RELATED"/>
    <property type="match status" value="1"/>
</dbReference>
<dbReference type="InterPro" id="IPR019079">
    <property type="entry name" value="Capsule_synth_CapA"/>
</dbReference>
<dbReference type="AlphaFoldDB" id="A0AAE4EZJ9"/>
<evidence type="ECO:0000313" key="3">
    <source>
        <dbReference type="EMBL" id="MDS0221686.1"/>
    </source>
</evidence>
<dbReference type="CDD" id="cd07381">
    <property type="entry name" value="MPP_CapA"/>
    <property type="match status" value="1"/>
</dbReference>
<sequence>MIKIGQSCSENYQRLLFTGDTMLTSNFWRSDPLSDPVNTAIIDADFAMTNLEAPIANGEPKPKWGPVIKTDRSTLDLISSVGFDATSLANNHMLDYGFEDAELTKNSCKSEGLDTAGIGSTPAEAVEPIRTVVGGTSIAIFSVAQREFGMADNDRAGAAWSHHPKTIQVIEAESDRSDIVIVNAHGGLEHIPTPPLNWVHQLRAFVDAGVDAVIGHHPHVAQGWETRDDSVIFYSLGNWLTYQPHPGTQWSFFVEICIQNHELHHAEVTLTEQQDGIIQKMKSRDRSSHKQYLIRSGELSGDRAIWQAIATHLFEEEYSRRLSDWSSSIIGTLTSEPIWALDRLTQDFSRDLDRSEKDLSIINYLQNESHSEAIRTALELRSGVISDRRTPQVNEDVEYLLEFVSKTPKESFIERMNRRIKTAIRRIKE</sequence>
<evidence type="ECO:0000313" key="4">
    <source>
        <dbReference type="Proteomes" id="UP001253439"/>
    </source>
</evidence>
<dbReference type="SMART" id="SM00854">
    <property type="entry name" value="PGA_cap"/>
    <property type="match status" value="1"/>
</dbReference>
<dbReference type="PANTHER" id="PTHR33393">
    <property type="entry name" value="POLYGLUTAMINE SYNTHESIS ACCESSORY PROTEIN RV0574C-RELATED"/>
    <property type="match status" value="1"/>
</dbReference>
<evidence type="ECO:0000256" key="1">
    <source>
        <dbReference type="ARBA" id="ARBA00005662"/>
    </source>
</evidence>
<keyword evidence="4" id="KW-1185">Reference proteome</keyword>
<gene>
    <name evidence="3" type="ORF">NDI54_10030</name>
</gene>
<feature type="domain" description="Capsule synthesis protein CapA" evidence="2">
    <location>
        <begin position="14"/>
        <end position="243"/>
    </location>
</feature>
<name>A0AAE4EZJ9_9EURY</name>
<dbReference type="InterPro" id="IPR029052">
    <property type="entry name" value="Metallo-depent_PP-like"/>
</dbReference>